<comment type="function">
    <text evidence="4">Binds to the 23S rRNA.</text>
</comment>
<evidence type="ECO:0000256" key="4">
    <source>
        <dbReference type="HAMAP-Rule" id="MF_01341"/>
    </source>
</evidence>
<comment type="similarity">
    <text evidence="1 4 5">Belongs to the universal ribosomal protein uL15 family.</text>
</comment>
<dbReference type="AlphaFoldDB" id="A0A915WS21"/>
<dbReference type="Gene3D" id="3.100.10.10">
    <property type="match status" value="1"/>
</dbReference>
<dbReference type="InterPro" id="IPR036227">
    <property type="entry name" value="Ribosomal_uL15/eL18_sf"/>
</dbReference>
<feature type="domain" description="Large ribosomal subunit protein uL15/eL18" evidence="7">
    <location>
        <begin position="76"/>
        <end position="146"/>
    </location>
</feature>
<dbReference type="GO" id="GO:0003735">
    <property type="term" value="F:structural constituent of ribosome"/>
    <property type="evidence" value="ECO:0007669"/>
    <property type="project" value="InterPro"/>
</dbReference>
<dbReference type="Proteomes" id="UP001055553">
    <property type="component" value="Chromosome"/>
</dbReference>
<dbReference type="PROSITE" id="PS00475">
    <property type="entry name" value="RIBOSOMAL_L15"/>
    <property type="match status" value="1"/>
</dbReference>
<evidence type="ECO:0000313" key="9">
    <source>
        <dbReference type="Proteomes" id="UP001055553"/>
    </source>
</evidence>
<keyword evidence="2 4" id="KW-0689">Ribosomal protein</keyword>
<proteinExistence type="inferred from homology"/>
<reference evidence="9" key="1">
    <citation type="journal article" date="2022" name="Int. J. Syst. Evol. Microbiol.">
        <title>Nanobdella aerobiophila gen. nov., sp. nov., a thermoacidophilic, obligate ectosymbiotic archaeon, and proposal of Nanobdellaceae fam. nov., Nanobdellales ord. nov. and Nanobdellia class. nov.</title>
        <authorList>
            <person name="Kato S."/>
            <person name="Ogasawara A."/>
            <person name="Itoh T."/>
            <person name="Sakai H.D."/>
            <person name="Shimizu M."/>
            <person name="Yuki M."/>
            <person name="Kaneko M."/>
            <person name="Takashina T."/>
            <person name="Ohkuma M."/>
        </authorList>
    </citation>
    <scope>NUCLEOTIDE SEQUENCE [LARGE SCALE GENOMIC DNA]</scope>
    <source>
        <strain evidence="9">MJ1</strain>
    </source>
</reference>
<evidence type="ECO:0000256" key="1">
    <source>
        <dbReference type="ARBA" id="ARBA00007320"/>
    </source>
</evidence>
<feature type="region of interest" description="Disordered" evidence="6">
    <location>
        <begin position="1"/>
        <end position="37"/>
    </location>
</feature>
<dbReference type="KEGG" id="naer:MJ1_0754"/>
<dbReference type="RefSeq" id="WP_258393200.1">
    <property type="nucleotide sequence ID" value="NZ_AP019769.1"/>
</dbReference>
<keyword evidence="3 4" id="KW-0687">Ribonucleoprotein</keyword>
<dbReference type="GeneID" id="74568692"/>
<dbReference type="InterPro" id="IPR030878">
    <property type="entry name" value="Ribosomal_uL15"/>
</dbReference>
<sequence>MVVHRRKKYRKSLGSRYARRGNSDRNRGKGNKGGAGFSGWRFKKQKYIKIIKEFPEKLEDKKGFTNPRYNKQKTYINLRDINNYFDLLLEEGILKEENNVYILNLNELNIDKLLGTGKIDKKMTIIVKEASENAIEKVKNIGGEVIIQ</sequence>
<comment type="subunit">
    <text evidence="4">Part of the 50S ribosomal subunit.</text>
</comment>
<keyword evidence="4" id="KW-0694">RNA-binding</keyword>
<organism evidence="8 9">
    <name type="scientific">Nanobdella aerobiophila</name>
    <dbReference type="NCBI Taxonomy" id="2586965"/>
    <lineage>
        <taxon>Archaea</taxon>
        <taxon>Nanobdellota</taxon>
        <taxon>Nanobdellia</taxon>
        <taxon>Nanobdellales</taxon>
        <taxon>Nanobdellaceae</taxon>
        <taxon>Nanobdella</taxon>
    </lineage>
</organism>
<dbReference type="GO" id="GO:0006412">
    <property type="term" value="P:translation"/>
    <property type="evidence" value="ECO:0007669"/>
    <property type="project" value="UniProtKB-UniRule"/>
</dbReference>
<dbReference type="InterPro" id="IPR001196">
    <property type="entry name" value="Ribosomal_uL15_CS"/>
</dbReference>
<evidence type="ECO:0000256" key="2">
    <source>
        <dbReference type="ARBA" id="ARBA00022980"/>
    </source>
</evidence>
<keyword evidence="4" id="KW-0699">rRNA-binding</keyword>
<accession>A0A915WS21</accession>
<gene>
    <name evidence="4" type="primary">rpl15</name>
    <name evidence="8" type="ORF">MJ1_0754</name>
</gene>
<evidence type="ECO:0000259" key="7">
    <source>
        <dbReference type="Pfam" id="PF00828"/>
    </source>
</evidence>
<evidence type="ECO:0000256" key="5">
    <source>
        <dbReference type="RuleBase" id="RU003888"/>
    </source>
</evidence>
<dbReference type="InterPro" id="IPR021131">
    <property type="entry name" value="Ribosomal_uL15/eL18"/>
</dbReference>
<dbReference type="EMBL" id="AP019769">
    <property type="protein sequence ID" value="BBL45894.1"/>
    <property type="molecule type" value="Genomic_DNA"/>
</dbReference>
<dbReference type="SUPFAM" id="SSF52080">
    <property type="entry name" value="Ribosomal proteins L15p and L18e"/>
    <property type="match status" value="1"/>
</dbReference>
<evidence type="ECO:0000313" key="8">
    <source>
        <dbReference type="EMBL" id="BBL45894.1"/>
    </source>
</evidence>
<evidence type="ECO:0000256" key="6">
    <source>
        <dbReference type="SAM" id="MobiDB-lite"/>
    </source>
</evidence>
<keyword evidence="9" id="KW-1185">Reference proteome</keyword>
<dbReference type="GO" id="GO:0019843">
    <property type="term" value="F:rRNA binding"/>
    <property type="evidence" value="ECO:0007669"/>
    <property type="project" value="UniProtKB-UniRule"/>
</dbReference>
<feature type="compositionally biased region" description="Basic residues" evidence="6">
    <location>
        <begin position="1"/>
        <end position="19"/>
    </location>
</feature>
<name>A0A915WS21_9ARCH</name>
<dbReference type="Pfam" id="PF00828">
    <property type="entry name" value="Ribosomal_L27A"/>
    <property type="match status" value="1"/>
</dbReference>
<dbReference type="HAMAP" id="MF_01341">
    <property type="entry name" value="Ribosomal_uL15"/>
    <property type="match status" value="1"/>
</dbReference>
<evidence type="ECO:0000256" key="3">
    <source>
        <dbReference type="ARBA" id="ARBA00023274"/>
    </source>
</evidence>
<dbReference type="GO" id="GO:0015934">
    <property type="term" value="C:large ribosomal subunit"/>
    <property type="evidence" value="ECO:0007669"/>
    <property type="project" value="InterPro"/>
</dbReference>
<protein>
    <recommendedName>
        <fullName evidence="4">Large ribosomal subunit protein uL15</fullName>
    </recommendedName>
</protein>